<feature type="domain" description="SPX" evidence="7">
    <location>
        <begin position="1"/>
        <end position="139"/>
    </location>
</feature>
<dbReference type="GO" id="GO:0033254">
    <property type="term" value="C:vacuolar transporter chaperone complex"/>
    <property type="evidence" value="ECO:0007669"/>
    <property type="project" value="TreeGrafter"/>
</dbReference>
<dbReference type="PANTHER" id="PTHR46140">
    <property type="entry name" value="VACUOLAR TRANSPORTER CHAPERONE 1-RELATED"/>
    <property type="match status" value="1"/>
</dbReference>
<keyword evidence="2" id="KW-0926">Vacuole</keyword>
<dbReference type="InterPro" id="IPR003807">
    <property type="entry name" value="DUF202"/>
</dbReference>
<feature type="transmembrane region" description="Helical" evidence="6">
    <location>
        <begin position="657"/>
        <end position="677"/>
    </location>
</feature>
<evidence type="ECO:0000256" key="2">
    <source>
        <dbReference type="ARBA" id="ARBA00022554"/>
    </source>
</evidence>
<feature type="transmembrane region" description="Helical" evidence="6">
    <location>
        <begin position="615"/>
        <end position="636"/>
    </location>
</feature>
<dbReference type="Gene3D" id="3.20.100.30">
    <property type="entry name" value="VTC, catalytic tunnel domain"/>
    <property type="match status" value="1"/>
</dbReference>
<dbReference type="Proteomes" id="UP000605846">
    <property type="component" value="Unassembled WGS sequence"/>
</dbReference>
<reference evidence="8" key="1">
    <citation type="submission" date="2020-01" db="EMBL/GenBank/DDBJ databases">
        <title>Genome Sequencing of Three Apophysomyces-Like Fungal Strains Confirms a Novel Fungal Genus in the Mucoromycota with divergent Burkholderia-like Endosymbiotic Bacteria.</title>
        <authorList>
            <person name="Stajich J.E."/>
            <person name="Macias A.M."/>
            <person name="Carter-House D."/>
            <person name="Lovett B."/>
            <person name="Kasson L.R."/>
            <person name="Berry K."/>
            <person name="Grigoriev I."/>
            <person name="Chang Y."/>
            <person name="Spatafora J."/>
            <person name="Kasson M.T."/>
        </authorList>
    </citation>
    <scope>NUCLEOTIDE SEQUENCE</scope>
    <source>
        <strain evidence="8">NRRL A-21654</strain>
    </source>
</reference>
<evidence type="ECO:0000256" key="1">
    <source>
        <dbReference type="ARBA" id="ARBA00004128"/>
    </source>
</evidence>
<sequence>MKFGAELSRNIFPPWRTSYFQYNELKHDLKQRQLDHVWNDKDERDFLDKFRRELAKVYRFVDEKLHDLNQRVDQSDVAMRRIVTRDTQQYDAVAEALTETLFDVNDLGRFHQLNSRGFEKMVKKHDRYTKRDMQCAYVEMLKLYPLDKLSQPLDKLIVQISSLHDRCRLYGQSRDSQAYTQGGQQTAFERATSKYWVHPDNITEVKSIILLHLPVHVYNQKKDYEAEDAAVSSVYLDNKDFELYTARLERAEGAQAIRMRWYGRGENNNVYIERKTHHAEWLNGHSVKDRFRLKEGMVNAFLNGSYSAEIYRQDLIRKGKMDEVSVGNHHFVAKGIQDRIQEGRLAPMCRVFYNRTAFQLPGDQRLRLSLDCDLTYIREDDLDGKRRRLRRDAASGRLTDNWRRTDIGIDHPFRSVAGDDILHFPYAVLETKIQSHLGQEMPGWLATLLSSHLVHEVPRFSKYLHGASMLYKVPVVPWWLKELEIDIRKPPVPNIGLSRSLSYRPLINGHHRQSLFDPHVAIHLFDPAEKRKRSDFFSRVFSLRSEKALPPLSQPNGKEDGLPRGRSNVSIVSRQFKRAEPKTYFANERTFISWLQFCALLLTVALNLLNMGDYISRIIGAVFIIISSLLSFYALGRFQVRAWQLRTGRNIIRYDDIYGPTVLCILMVTALVVNFYLRAPTFSSPAQQHNK</sequence>
<evidence type="ECO:0000256" key="3">
    <source>
        <dbReference type="ARBA" id="ARBA00022692"/>
    </source>
</evidence>
<accession>A0A8H7ERC6</accession>
<keyword evidence="9" id="KW-1185">Reference proteome</keyword>
<proteinExistence type="predicted"/>
<dbReference type="PROSITE" id="PS51382">
    <property type="entry name" value="SPX"/>
    <property type="match status" value="1"/>
</dbReference>
<dbReference type="InterPro" id="IPR042267">
    <property type="entry name" value="VTC_sf"/>
</dbReference>
<dbReference type="GO" id="GO:0006799">
    <property type="term" value="P:polyphosphate biosynthetic process"/>
    <property type="evidence" value="ECO:0007669"/>
    <property type="project" value="UniProtKB-ARBA"/>
</dbReference>
<organism evidence="8 9">
    <name type="scientific">Apophysomyces ossiformis</name>
    <dbReference type="NCBI Taxonomy" id="679940"/>
    <lineage>
        <taxon>Eukaryota</taxon>
        <taxon>Fungi</taxon>
        <taxon>Fungi incertae sedis</taxon>
        <taxon>Mucoromycota</taxon>
        <taxon>Mucoromycotina</taxon>
        <taxon>Mucoromycetes</taxon>
        <taxon>Mucorales</taxon>
        <taxon>Mucorineae</taxon>
        <taxon>Mucoraceae</taxon>
        <taxon>Apophysomyces</taxon>
    </lineage>
</organism>
<dbReference type="AlphaFoldDB" id="A0A8H7ERC6"/>
<dbReference type="Pfam" id="PF09359">
    <property type="entry name" value="VTC"/>
    <property type="match status" value="1"/>
</dbReference>
<evidence type="ECO:0000256" key="4">
    <source>
        <dbReference type="ARBA" id="ARBA00022989"/>
    </source>
</evidence>
<evidence type="ECO:0000313" key="9">
    <source>
        <dbReference type="Proteomes" id="UP000605846"/>
    </source>
</evidence>
<dbReference type="CDD" id="cd14480">
    <property type="entry name" value="SPX_VTC2_like"/>
    <property type="match status" value="1"/>
</dbReference>
<comment type="subcellular location">
    <subcellularLocation>
        <location evidence="1">Vacuole membrane</location>
        <topology evidence="1">Multi-pass membrane protein</topology>
    </subcellularLocation>
</comment>
<comment type="caution">
    <text evidence="8">The sequence shown here is derived from an EMBL/GenBank/DDBJ whole genome shotgun (WGS) entry which is preliminary data.</text>
</comment>
<evidence type="ECO:0000256" key="6">
    <source>
        <dbReference type="SAM" id="Phobius"/>
    </source>
</evidence>
<dbReference type="OrthoDB" id="6493944at2759"/>
<keyword evidence="3 6" id="KW-0812">Transmembrane</keyword>
<dbReference type="InterPro" id="IPR051572">
    <property type="entry name" value="VTC_Complex_Subunit"/>
</dbReference>
<keyword evidence="5 6" id="KW-0472">Membrane</keyword>
<evidence type="ECO:0000313" key="8">
    <source>
        <dbReference type="EMBL" id="KAF7727939.1"/>
    </source>
</evidence>
<gene>
    <name evidence="8" type="primary">VTC4_10</name>
    <name evidence="8" type="ORF">EC973_006827</name>
</gene>
<dbReference type="PANTHER" id="PTHR46140:SF1">
    <property type="entry name" value="VACUOLAR TRANSPORTER CHAPERONE COMPLEX SUBUNIT 4-RELATED"/>
    <property type="match status" value="1"/>
</dbReference>
<evidence type="ECO:0000259" key="7">
    <source>
        <dbReference type="PROSITE" id="PS51382"/>
    </source>
</evidence>
<dbReference type="EMBL" id="JABAYA010000046">
    <property type="protein sequence ID" value="KAF7727939.1"/>
    <property type="molecule type" value="Genomic_DNA"/>
</dbReference>
<dbReference type="InterPro" id="IPR004331">
    <property type="entry name" value="SPX_dom"/>
</dbReference>
<keyword evidence="4 6" id="KW-1133">Transmembrane helix</keyword>
<evidence type="ECO:0000256" key="5">
    <source>
        <dbReference type="ARBA" id="ARBA00023136"/>
    </source>
</evidence>
<dbReference type="InterPro" id="IPR018966">
    <property type="entry name" value="VTC_domain"/>
</dbReference>
<dbReference type="Pfam" id="PF02656">
    <property type="entry name" value="DUF202"/>
    <property type="match status" value="1"/>
</dbReference>
<protein>
    <submittedName>
        <fullName evidence="8">Vacuolar transporter chaperone</fullName>
    </submittedName>
</protein>
<dbReference type="GO" id="GO:0000329">
    <property type="term" value="C:fungal-type vacuole membrane"/>
    <property type="evidence" value="ECO:0007669"/>
    <property type="project" value="TreeGrafter"/>
</dbReference>
<name>A0A8H7ERC6_9FUNG</name>